<dbReference type="EMBL" id="JAINVV010000004">
    <property type="protein sequence ID" value="MBY8822090.1"/>
    <property type="molecule type" value="Genomic_DNA"/>
</dbReference>
<feature type="chain" id="PRO_5046072587" evidence="1">
    <location>
        <begin position="24"/>
        <end position="75"/>
    </location>
</feature>
<gene>
    <name evidence="2" type="ORF">K7G82_07290</name>
</gene>
<evidence type="ECO:0000313" key="3">
    <source>
        <dbReference type="Proteomes" id="UP000706039"/>
    </source>
</evidence>
<feature type="signal peptide" evidence="1">
    <location>
        <begin position="1"/>
        <end position="23"/>
    </location>
</feature>
<protein>
    <submittedName>
        <fullName evidence="2">Uncharacterized protein</fullName>
    </submittedName>
</protein>
<dbReference type="Proteomes" id="UP000706039">
    <property type="component" value="Unassembled WGS sequence"/>
</dbReference>
<accession>A0ABS7PMZ6</accession>
<keyword evidence="1" id="KW-0732">Signal</keyword>
<sequence length="75" mass="7775">MPSRPGAIAGFAGLAMLAVPASALPHMVMTRICSEGGVRMMAVPAPGEKPVRDECMKACHATCEGRKRAGKRPGV</sequence>
<evidence type="ECO:0000256" key="1">
    <source>
        <dbReference type="SAM" id="SignalP"/>
    </source>
</evidence>
<dbReference type="RefSeq" id="WP_222989199.1">
    <property type="nucleotide sequence ID" value="NZ_JAINVV010000004.1"/>
</dbReference>
<keyword evidence="3" id="KW-1185">Reference proteome</keyword>
<reference evidence="2 3" key="1">
    <citation type="submission" date="2021-08" db="EMBL/GenBank/DDBJ databases">
        <authorList>
            <person name="Tuo L."/>
        </authorList>
    </citation>
    <scope>NUCLEOTIDE SEQUENCE [LARGE SCALE GENOMIC DNA]</scope>
    <source>
        <strain evidence="2 3">JCM 31229</strain>
    </source>
</reference>
<organism evidence="2 3">
    <name type="scientific">Sphingomonas colocasiae</name>
    <dbReference type="NCBI Taxonomy" id="1848973"/>
    <lineage>
        <taxon>Bacteria</taxon>
        <taxon>Pseudomonadati</taxon>
        <taxon>Pseudomonadota</taxon>
        <taxon>Alphaproteobacteria</taxon>
        <taxon>Sphingomonadales</taxon>
        <taxon>Sphingomonadaceae</taxon>
        <taxon>Sphingomonas</taxon>
    </lineage>
</organism>
<comment type="caution">
    <text evidence="2">The sequence shown here is derived from an EMBL/GenBank/DDBJ whole genome shotgun (WGS) entry which is preliminary data.</text>
</comment>
<proteinExistence type="predicted"/>
<name>A0ABS7PMZ6_9SPHN</name>
<evidence type="ECO:0000313" key="2">
    <source>
        <dbReference type="EMBL" id="MBY8822090.1"/>
    </source>
</evidence>